<reference evidence="1 2" key="1">
    <citation type="submission" date="2018-06" db="EMBL/GenBank/DDBJ databases">
        <authorList>
            <consortium name="Pathogen Informatics"/>
            <person name="Doyle S."/>
        </authorList>
    </citation>
    <scope>NUCLEOTIDE SEQUENCE [LARGE SCALE GENOMIC DNA]</scope>
    <source>
        <strain evidence="1 2">NCTC10313</strain>
    </source>
</reference>
<protein>
    <recommendedName>
        <fullName evidence="3">Phage protein</fullName>
    </recommendedName>
</protein>
<organism evidence="1 2">
    <name type="scientific">Klebsiella pneumoniae subsp. ozaenae</name>
    <dbReference type="NCBI Taxonomy" id="574"/>
    <lineage>
        <taxon>Bacteria</taxon>
        <taxon>Pseudomonadati</taxon>
        <taxon>Pseudomonadota</taxon>
        <taxon>Gammaproteobacteria</taxon>
        <taxon>Enterobacterales</taxon>
        <taxon>Enterobacteriaceae</taxon>
        <taxon>Klebsiella/Raoultella group</taxon>
        <taxon>Klebsiella</taxon>
        <taxon>Klebsiella pneumoniae complex</taxon>
    </lineage>
</organism>
<dbReference type="EMBL" id="UGLW01000003">
    <property type="protein sequence ID" value="STU67327.1"/>
    <property type="molecule type" value="Genomic_DNA"/>
</dbReference>
<evidence type="ECO:0000313" key="1">
    <source>
        <dbReference type="EMBL" id="STU67327.1"/>
    </source>
</evidence>
<evidence type="ECO:0000313" key="2">
    <source>
        <dbReference type="Proteomes" id="UP000254487"/>
    </source>
</evidence>
<evidence type="ECO:0008006" key="3">
    <source>
        <dbReference type="Google" id="ProtNLM"/>
    </source>
</evidence>
<proteinExistence type="predicted"/>
<gene>
    <name evidence="1" type="ORF">NCTC10313_02742</name>
</gene>
<dbReference type="AlphaFoldDB" id="A0A377ZDI2"/>
<name>A0A377ZDI2_KLEPO</name>
<dbReference type="Proteomes" id="UP000254487">
    <property type="component" value="Unassembled WGS sequence"/>
</dbReference>
<accession>A0A377ZDI2</accession>
<sequence length="758" mass="82911">MAKIRPIKRSFNAGILSPVMYGQVDFDKWASAVKYMKNFIPLPQGPARRRGGTQYAGSVKNSSDRVWLASFQFSTTEAFILEFGPGYIRFWYNHAQLLDGDNNILEIDTPWGADDLTRNGKFGLSLQQSADVIYITCTNGNYPVYKLTRNTNTNWSLAEASFSGGPFADINSDKSSVVYTDQFRIWSEDGNDLPDGTPTTTSLCNITANTDIFQTAHVGCLFYIEASTDAVDDDTGHSGYIPAWAAGTSETFSAGVFCRSDGKYYEDMDGTKTGNTQPTWTAGAHRDGSGGDASLWRYSGGGWGIIEITAVNSATSATGKIVTELPPSVRNTVGKTYKYAFGDWSDVLRYPQFAAFFRGRLVFAGRQKIWSSVAGDLQNFSPMTNGYEAESDDSINDRIDDNQDTMQWLVASAGKIFIGTAGYEFSYGEQSLTSVFGAGNTKVELNSTIGSNEVQAERLFDRVAFVQRAGRKVMIAAYDSGSDSFSATNSCILAPHLFTSEIIALAYQQEPNRILWVLLEEGKLLGLTYDAEQNITGWHEHATGGAVESIKVVPDIDGGRDELWMVVRRTINGATVRYLEYMLQEYDSAFITQEWARVLDCMATYNGVATTVISGLGFLEGQTVAVVTDGATHASRTVSGGSITLDWPSSVVHVGINNAAEIITLPLEGGIKRFAKARLRFLDTLGGKFGDDGGKYLDKLRARDYSDNMDEAPPLFNGVVTVPWPGEFNENGSIRIVQDLPQPMTIVSIDPVGEVEDD</sequence>